<reference evidence="1" key="1">
    <citation type="journal article" date="2014" name="Front. Microbiol.">
        <title>High frequency of phylogenetically diverse reductive dehalogenase-homologous genes in deep subseafloor sedimentary metagenomes.</title>
        <authorList>
            <person name="Kawai M."/>
            <person name="Futagami T."/>
            <person name="Toyoda A."/>
            <person name="Takaki Y."/>
            <person name="Nishi S."/>
            <person name="Hori S."/>
            <person name="Arai W."/>
            <person name="Tsubouchi T."/>
            <person name="Morono Y."/>
            <person name="Uchiyama I."/>
            <person name="Ito T."/>
            <person name="Fujiyama A."/>
            <person name="Inagaki F."/>
            <person name="Takami H."/>
        </authorList>
    </citation>
    <scope>NUCLEOTIDE SEQUENCE</scope>
    <source>
        <strain evidence="1">Expedition CK06-06</strain>
    </source>
</reference>
<dbReference type="AlphaFoldDB" id="X0WJJ3"/>
<proteinExistence type="predicted"/>
<comment type="caution">
    <text evidence="1">The sequence shown here is derived from an EMBL/GenBank/DDBJ whole genome shotgun (WGS) entry which is preliminary data.</text>
</comment>
<feature type="non-terminal residue" evidence="1">
    <location>
        <position position="230"/>
    </location>
</feature>
<organism evidence="1">
    <name type="scientific">marine sediment metagenome</name>
    <dbReference type="NCBI Taxonomy" id="412755"/>
    <lineage>
        <taxon>unclassified sequences</taxon>
        <taxon>metagenomes</taxon>
        <taxon>ecological metagenomes</taxon>
    </lineage>
</organism>
<protein>
    <submittedName>
        <fullName evidence="1">Uncharacterized protein</fullName>
    </submittedName>
</protein>
<sequence>MHNMHQSDIPSPNVLDEKLRKAFIGWQWKKFSEMNKFADMLADSMLPGMFGGDGREHGEIDELSINPAQQVHDALFRTTAFDRLGYEQSPDLGFRPRGKRRARWLGKRKPARPAEHAVPLLDQLSENVLDRPTFGWIGSGQNLSENLGGKNRSDGLITQPTDTAPVNIVDTVRCADLGPTGFATQHDRGRERIAGQRGDQHLEGNRVEERRRTIVLRVEEEYVIKASRER</sequence>
<name>X0WJJ3_9ZZZZ</name>
<gene>
    <name evidence="1" type="ORF">S01H1_68309</name>
</gene>
<accession>X0WJJ3</accession>
<evidence type="ECO:0000313" key="1">
    <source>
        <dbReference type="EMBL" id="GAG31129.1"/>
    </source>
</evidence>
<dbReference type="EMBL" id="BARS01045297">
    <property type="protein sequence ID" value="GAG31129.1"/>
    <property type="molecule type" value="Genomic_DNA"/>
</dbReference>